<proteinExistence type="predicted"/>
<name>A0A9P5ISE7_9HELO</name>
<evidence type="ECO:0000313" key="1">
    <source>
        <dbReference type="EMBL" id="KAF7952236.1"/>
    </source>
</evidence>
<dbReference type="RefSeq" id="XP_038736802.1">
    <property type="nucleotide sequence ID" value="XM_038872244.1"/>
</dbReference>
<keyword evidence="2" id="KW-1185">Reference proteome</keyword>
<dbReference type="GeneID" id="62145322"/>
<dbReference type="Proteomes" id="UP000710849">
    <property type="component" value="Unassembled WGS sequence"/>
</dbReference>
<accession>A0A9P5ISE7</accession>
<sequence>MTIGSVGGIFCTSWKGDLDALSLDMYLLLASLFQRRLMDLIHNSLILSVGYLKLLHVQEPLLHSEGGDPFQLLDHNGIISLDMEKRDSARGSSKLSEKKLLATKSVQIWVNVLSVLALAIKKQ</sequence>
<protein>
    <submittedName>
        <fullName evidence="1">Uncharacterized protein</fullName>
    </submittedName>
</protein>
<gene>
    <name evidence="1" type="ORF">EAE97_001733</name>
</gene>
<dbReference type="AlphaFoldDB" id="A0A9P5ISE7"/>
<reference evidence="1 2" key="1">
    <citation type="journal article" date="2020" name="Genome Biol. Evol.">
        <title>Comparative genomics of Sclerotiniaceae.</title>
        <authorList>
            <person name="Valero Jimenez C.A."/>
            <person name="Steentjes M."/>
            <person name="Scholten O.E."/>
            <person name="Van Kan J.A.L."/>
        </authorList>
    </citation>
    <scope>NUCLEOTIDE SEQUENCE [LARGE SCALE GENOMIC DNA]</scope>
    <source>
        <strain evidence="1 2">MUCL 94</strain>
    </source>
</reference>
<dbReference type="EMBL" id="RCSW01000003">
    <property type="protein sequence ID" value="KAF7952236.1"/>
    <property type="molecule type" value="Genomic_DNA"/>
</dbReference>
<comment type="caution">
    <text evidence="1">The sequence shown here is derived from an EMBL/GenBank/DDBJ whole genome shotgun (WGS) entry which is preliminary data.</text>
</comment>
<organism evidence="1 2">
    <name type="scientific">Botrytis byssoidea</name>
    <dbReference type="NCBI Taxonomy" id="139641"/>
    <lineage>
        <taxon>Eukaryota</taxon>
        <taxon>Fungi</taxon>
        <taxon>Dikarya</taxon>
        <taxon>Ascomycota</taxon>
        <taxon>Pezizomycotina</taxon>
        <taxon>Leotiomycetes</taxon>
        <taxon>Helotiales</taxon>
        <taxon>Sclerotiniaceae</taxon>
        <taxon>Botrytis</taxon>
    </lineage>
</organism>
<evidence type="ECO:0000313" key="2">
    <source>
        <dbReference type="Proteomes" id="UP000710849"/>
    </source>
</evidence>